<organism evidence="4 6">
    <name type="scientific">Eisenbergiella massiliensis</name>
    <dbReference type="NCBI Taxonomy" id="1720294"/>
    <lineage>
        <taxon>Bacteria</taxon>
        <taxon>Bacillati</taxon>
        <taxon>Bacillota</taxon>
        <taxon>Clostridia</taxon>
        <taxon>Lachnospirales</taxon>
        <taxon>Lachnospiraceae</taxon>
        <taxon>Eisenbergiella</taxon>
    </lineage>
</organism>
<evidence type="ECO:0000313" key="5">
    <source>
        <dbReference type="Proteomes" id="UP000260812"/>
    </source>
</evidence>
<keyword evidence="5" id="KW-1185">Reference proteome</keyword>
<feature type="domain" description="Alpha-galactosidase NEW3" evidence="2">
    <location>
        <begin position="279"/>
        <end position="352"/>
    </location>
</feature>
<dbReference type="AlphaFoldDB" id="A0A3E3IWH9"/>
<dbReference type="EMBL" id="QVLU01000010">
    <property type="protein sequence ID" value="RGE71444.1"/>
    <property type="molecule type" value="Genomic_DNA"/>
</dbReference>
<keyword evidence="1" id="KW-0812">Transmembrane</keyword>
<proteinExistence type="predicted"/>
<dbReference type="Pfam" id="PF10633">
    <property type="entry name" value="NPCBM_assoc"/>
    <property type="match status" value="2"/>
</dbReference>
<dbReference type="Proteomes" id="UP000260812">
    <property type="component" value="Unassembled WGS sequence"/>
</dbReference>
<dbReference type="GeneID" id="97987828"/>
<reference evidence="4 6" key="1">
    <citation type="submission" date="2018-08" db="EMBL/GenBank/DDBJ databases">
        <title>A genome reference for cultivated species of the human gut microbiota.</title>
        <authorList>
            <person name="Zou Y."/>
            <person name="Xue W."/>
            <person name="Luo G."/>
        </authorList>
    </citation>
    <scope>NUCLEOTIDE SEQUENCE [LARGE SCALE GENOMIC DNA]</scope>
    <source>
        <strain evidence="4 6">AF26-4BH</strain>
        <strain evidence="3">TF05-5AC</strain>
    </source>
</reference>
<dbReference type="OrthoDB" id="8631677at2"/>
<accession>A0A3E3IWH9</accession>
<feature type="domain" description="Alpha-galactosidase NEW3" evidence="2">
    <location>
        <begin position="167"/>
        <end position="243"/>
    </location>
</feature>
<dbReference type="PANTHER" id="PTHR39198:SF1">
    <property type="entry name" value="ALPHA-GALACTOSIDASE NEW3 DOMAIN-CONTAINING PROTEIN"/>
    <property type="match status" value="1"/>
</dbReference>
<evidence type="ECO:0000259" key="2">
    <source>
        <dbReference type="Pfam" id="PF10633"/>
    </source>
</evidence>
<dbReference type="RefSeq" id="WP_021635052.1">
    <property type="nucleotide sequence ID" value="NZ_CALBAU010000191.1"/>
</dbReference>
<dbReference type="Proteomes" id="UP000261166">
    <property type="component" value="Unassembled WGS sequence"/>
</dbReference>
<gene>
    <name evidence="4" type="ORF">DWY69_12620</name>
    <name evidence="3" type="ORF">DXC51_13330</name>
</gene>
<evidence type="ECO:0000313" key="3">
    <source>
        <dbReference type="EMBL" id="RGE59779.1"/>
    </source>
</evidence>
<evidence type="ECO:0000256" key="1">
    <source>
        <dbReference type="SAM" id="Phobius"/>
    </source>
</evidence>
<feature type="transmembrane region" description="Helical" evidence="1">
    <location>
        <begin position="371"/>
        <end position="391"/>
    </location>
</feature>
<sequence length="397" mass="41213">MKAITATQNKTAAQIITALFIMAVLFFTAGGKASAAGGLQMSTGYPGMTVNAGDDLSFSLDFSNTTGAGMAVSLETVSLPEGWEGYFTGNGSEVSQVYVKSGDNAGAAAYSLSIPDDAASGDYEVVLRAFAGAEAEDTLTLKLKVAAEEIGSSSFESQYPEQEGASGASFSFEASLVNNSASQQNYSFSSNAPAGWTVSFTPSGESSPVNSITVEPRQSQTITIGVTPSVDAQAGDYTISCSAVSAGETLKTDLKATITGNYSLDVSTPSGRLSTEAYPNKQKEITLKLTNNGNTDLKNVNLTATTPDGWSMSFSQPAVEVIEAGASVEVTARLTPGKDALSGDYVVTVKAAGSETSDTAEFRISVKTETVWGIVGVLLIVCVFAGLGWVFHKYGRR</sequence>
<dbReference type="Gene3D" id="2.60.40.10">
    <property type="entry name" value="Immunoglobulins"/>
    <property type="match status" value="1"/>
</dbReference>
<dbReference type="EMBL" id="QVLV01000008">
    <property type="protein sequence ID" value="RGE59779.1"/>
    <property type="molecule type" value="Genomic_DNA"/>
</dbReference>
<keyword evidence="1" id="KW-0472">Membrane</keyword>
<dbReference type="InterPro" id="IPR013783">
    <property type="entry name" value="Ig-like_fold"/>
</dbReference>
<keyword evidence="1" id="KW-1133">Transmembrane helix</keyword>
<name>A0A3E3IWH9_9FIRM</name>
<protein>
    <recommendedName>
        <fullName evidence="2">Alpha-galactosidase NEW3 domain-containing protein</fullName>
    </recommendedName>
</protein>
<dbReference type="PANTHER" id="PTHR39198">
    <property type="entry name" value="HYPOTHETICAL MEMBRANE PROTEIN, CONSERVED"/>
    <property type="match status" value="1"/>
</dbReference>
<evidence type="ECO:0000313" key="6">
    <source>
        <dbReference type="Proteomes" id="UP000261166"/>
    </source>
</evidence>
<dbReference type="InterPro" id="IPR018905">
    <property type="entry name" value="A-galactase_NEW3"/>
</dbReference>
<evidence type="ECO:0000313" key="4">
    <source>
        <dbReference type="EMBL" id="RGE71444.1"/>
    </source>
</evidence>
<comment type="caution">
    <text evidence="4">The sequence shown here is derived from an EMBL/GenBank/DDBJ whole genome shotgun (WGS) entry which is preliminary data.</text>
</comment>